<reference evidence="3 4" key="1">
    <citation type="submission" date="2016-10" db="EMBL/GenBank/DDBJ databases">
        <title>Arsenicibacter rosenii gen. nov., sp. nov., an efficient arsenic-methylating bacterium isolated from an arsenic-contaminated paddy soil.</title>
        <authorList>
            <person name="Huang K."/>
        </authorList>
    </citation>
    <scope>NUCLEOTIDE SEQUENCE [LARGE SCALE GENOMIC DNA]</scope>
    <source>
        <strain evidence="3 4">SM-1</strain>
    </source>
</reference>
<keyword evidence="4" id="KW-1185">Reference proteome</keyword>
<dbReference type="InterPro" id="IPR029060">
    <property type="entry name" value="PIN-like_dom_sf"/>
</dbReference>
<accession>A0A1S2VE97</accession>
<feature type="domain" description="PIN" evidence="1">
    <location>
        <begin position="9"/>
        <end position="113"/>
    </location>
</feature>
<dbReference type="SUPFAM" id="SSF88723">
    <property type="entry name" value="PIN domain-like"/>
    <property type="match status" value="1"/>
</dbReference>
<evidence type="ECO:0000313" key="4">
    <source>
        <dbReference type="Proteomes" id="UP000181790"/>
    </source>
</evidence>
<feature type="domain" description="VapC50 C-terminal" evidence="2">
    <location>
        <begin position="131"/>
        <end position="184"/>
    </location>
</feature>
<dbReference type="InterPro" id="IPR002716">
    <property type="entry name" value="PIN_dom"/>
</dbReference>
<sequence>MIHSVRFTAVLDTNVVFPVVIRDLLFWFAYYDLYTPKWSRTIFDEWQEVMIRKGISEPEAAKRVNKANLAFPDALVRNYESLIPTLALPDEKDRHVLAAAIRANANIIVTNNLKDFPDEYLATFDLKAVAADDFLTDIIDLNHDKALRAFKELVLNKRNPAMDEFAVLESFRRNGLINTANYLHALL</sequence>
<dbReference type="Proteomes" id="UP000181790">
    <property type="component" value="Unassembled WGS sequence"/>
</dbReference>
<protein>
    <submittedName>
        <fullName evidence="3">Nuclease</fullName>
    </submittedName>
</protein>
<dbReference type="AlphaFoldDB" id="A0A1S2VE97"/>
<dbReference type="OrthoDB" id="211933at2"/>
<dbReference type="EMBL" id="MORL01000016">
    <property type="protein sequence ID" value="OIN57043.1"/>
    <property type="molecule type" value="Genomic_DNA"/>
</dbReference>
<evidence type="ECO:0000259" key="1">
    <source>
        <dbReference type="Pfam" id="PF13470"/>
    </source>
</evidence>
<name>A0A1S2VE97_9BACT</name>
<organism evidence="3 4">
    <name type="scientific">Arsenicibacter rosenii</name>
    <dbReference type="NCBI Taxonomy" id="1750698"/>
    <lineage>
        <taxon>Bacteria</taxon>
        <taxon>Pseudomonadati</taxon>
        <taxon>Bacteroidota</taxon>
        <taxon>Cytophagia</taxon>
        <taxon>Cytophagales</taxon>
        <taxon>Spirosomataceae</taxon>
        <taxon>Arsenicibacter</taxon>
    </lineage>
</organism>
<evidence type="ECO:0000259" key="2">
    <source>
        <dbReference type="Pfam" id="PF26343"/>
    </source>
</evidence>
<dbReference type="Pfam" id="PF26343">
    <property type="entry name" value="VapC50_C"/>
    <property type="match status" value="1"/>
</dbReference>
<dbReference type="RefSeq" id="WP_071505386.1">
    <property type="nucleotide sequence ID" value="NZ_MORL01000016.1"/>
</dbReference>
<comment type="caution">
    <text evidence="3">The sequence shown here is derived from an EMBL/GenBank/DDBJ whole genome shotgun (WGS) entry which is preliminary data.</text>
</comment>
<dbReference type="Pfam" id="PF13470">
    <property type="entry name" value="PIN_3"/>
    <property type="match status" value="1"/>
</dbReference>
<dbReference type="InterPro" id="IPR058652">
    <property type="entry name" value="VapC50_C"/>
</dbReference>
<evidence type="ECO:0000313" key="3">
    <source>
        <dbReference type="EMBL" id="OIN57043.1"/>
    </source>
</evidence>
<gene>
    <name evidence="3" type="ORF">BLX24_22115</name>
</gene>
<proteinExistence type="predicted"/>